<dbReference type="Pfam" id="PF14381">
    <property type="entry name" value="EDR1_CTR1_ARMC3_pept"/>
    <property type="match status" value="1"/>
</dbReference>
<dbReference type="Gene3D" id="1.25.10.10">
    <property type="entry name" value="Leucine-rich Repeat Variant"/>
    <property type="match status" value="2"/>
</dbReference>
<evidence type="ECO:0000256" key="1">
    <source>
        <dbReference type="ARBA" id="ARBA00022737"/>
    </source>
</evidence>
<dbReference type="OrthoDB" id="7537227at2759"/>
<evidence type="ECO:0000259" key="2">
    <source>
        <dbReference type="Pfam" id="PF14381"/>
    </source>
</evidence>
<feature type="domain" description="EDR1/CTR1/ARMC3-like peptidase-like" evidence="2">
    <location>
        <begin position="684"/>
        <end position="820"/>
    </location>
</feature>
<dbReference type="SUPFAM" id="SSF48371">
    <property type="entry name" value="ARM repeat"/>
    <property type="match status" value="2"/>
</dbReference>
<protein>
    <recommendedName>
        <fullName evidence="2">EDR1/CTR1/ARMC3-like peptidase-like domain-containing protein</fullName>
    </recommendedName>
</protein>
<keyword evidence="1" id="KW-0677">Repeat</keyword>
<dbReference type="EMBL" id="CAACVG010002710">
    <property type="protein sequence ID" value="VEN36820.1"/>
    <property type="molecule type" value="Genomic_DNA"/>
</dbReference>
<dbReference type="PANTHER" id="PTHR46618:SF1">
    <property type="entry name" value="ARMADILLO REPEAT-CONTAINING PROTEIN 3"/>
    <property type="match status" value="1"/>
</dbReference>
<accession>A0A653BN72</accession>
<evidence type="ECO:0000313" key="3">
    <source>
        <dbReference type="EMBL" id="VEN36820.1"/>
    </source>
</evidence>
<name>A0A653BN72_CALMS</name>
<dbReference type="InterPro" id="IPR052441">
    <property type="entry name" value="Armadillo-Ser/Thr_Kinase"/>
</dbReference>
<gene>
    <name evidence="3" type="ORF">CALMAC_LOCUS2283</name>
</gene>
<dbReference type="InterPro" id="IPR016024">
    <property type="entry name" value="ARM-type_fold"/>
</dbReference>
<dbReference type="Proteomes" id="UP000410492">
    <property type="component" value="Unassembled WGS sequence"/>
</dbReference>
<sequence>MGKSEKQTKENKKTKLEKLPDDIKEKTYLTRQVDTSIAILDSSENDVVLESLLFLSKYADIKLNNLDYLQQKGLMNKLLKLFKSNICILRLSLRLLDILLNLEDVVYELDQSQYDDKIIEISNYYITHSDLPIKKFCVSILSKLAVSSRITSLIFKIDLFNPILATMKSTKDLGLLEATMKFFHALLSVPAALSMLPTVEKFDVGVVMMHLEHQHVPIRDITYDIILKMTSFSIDIFQQMFKNQKLVEKMLNVVMVPQKAEFHKRALNVVLNCIESEETSTYYIESLEFLNFCQWVKACDPEYFLPCVKLFEHLSKINRIKQTLYDLSVEESILYFLRSNDKTILNITCEAICNMSEHSYCCNKMVQPVVLRAIVEMLERKDDIDPQNEVAIKTLFTLARRVPETIDILCTIDAVPILLEYFRRGTKMLSEETFMRVLELIYRVALHPLYQNAVVSDKLFEDLLKLVTTESEPIATMIAEILSYFVNCKSFVNVFTKSDGASVMISRLLMTNNTKLMNMILLFIHSSLSEDVLFRQFLQNELVPSIKNLPELVKSRMPLAEKILRLVYNLYLPLKFYELGRLQISDKLNNNFYILTGNWPSQQPFPFMEIYLENKCSPIVVTYVVNYMFEVKKETKRQSVLSTSSLGSSRRSSVISQSSRSSEIFGMLYVPPMSINFGGLTPDPYLARYIYHIKKYLKDEMTIQEKVKMLAEYIDTLLSGPEDEKGTPITSKLHTFQQHLQALRFKLGSSLIPIGFLRMGFHCERALLFKAIGDRVCVPSALIKGKHKLYWNEVAVLEGENSRTELRMYVVDLMQAVGELLPVGSRQANKYCDLTY</sequence>
<keyword evidence="4" id="KW-1185">Reference proteome</keyword>
<evidence type="ECO:0000313" key="4">
    <source>
        <dbReference type="Proteomes" id="UP000410492"/>
    </source>
</evidence>
<organism evidence="3 4">
    <name type="scientific">Callosobruchus maculatus</name>
    <name type="common">Southern cowpea weevil</name>
    <name type="synonym">Pulse bruchid</name>
    <dbReference type="NCBI Taxonomy" id="64391"/>
    <lineage>
        <taxon>Eukaryota</taxon>
        <taxon>Metazoa</taxon>
        <taxon>Ecdysozoa</taxon>
        <taxon>Arthropoda</taxon>
        <taxon>Hexapoda</taxon>
        <taxon>Insecta</taxon>
        <taxon>Pterygota</taxon>
        <taxon>Neoptera</taxon>
        <taxon>Endopterygota</taxon>
        <taxon>Coleoptera</taxon>
        <taxon>Polyphaga</taxon>
        <taxon>Cucujiformia</taxon>
        <taxon>Chrysomeloidea</taxon>
        <taxon>Chrysomelidae</taxon>
        <taxon>Bruchinae</taxon>
        <taxon>Bruchini</taxon>
        <taxon>Callosobruchus</taxon>
    </lineage>
</organism>
<dbReference type="InterPro" id="IPR011989">
    <property type="entry name" value="ARM-like"/>
</dbReference>
<dbReference type="PANTHER" id="PTHR46618">
    <property type="entry name" value="ARMADILLO REPEAT-CONTAINING PROTEIN 3"/>
    <property type="match status" value="1"/>
</dbReference>
<reference evidence="3 4" key="1">
    <citation type="submission" date="2019-01" db="EMBL/GenBank/DDBJ databases">
        <authorList>
            <person name="Sayadi A."/>
        </authorList>
    </citation>
    <scope>NUCLEOTIDE SEQUENCE [LARGE SCALE GENOMIC DNA]</scope>
</reference>
<dbReference type="InterPro" id="IPR055164">
    <property type="entry name" value="EDR1/CTR1/ARMC3-like_pept-like"/>
</dbReference>
<proteinExistence type="predicted"/>
<dbReference type="AlphaFoldDB" id="A0A653BN72"/>